<keyword evidence="6" id="KW-1185">Reference proteome</keyword>
<dbReference type="Gene3D" id="3.40.50.2300">
    <property type="match status" value="2"/>
</dbReference>
<sequence length="392" mass="42161">MNRNLWRRHALAALACMAAAAHASAADQIKIGLLTTLSGPGAALGNEIRDGFNLALQHTGGKLGGLQAEVVVADDQQKADTGRQAVERLLKRDRVDVMTGIVFSNVLLPVMPAILQSGTIYLSTNTGPENYAGAGCNPNFFAVAWQNEDIPAAMGKYAADQGYKRVALIAPDYPGGRESLNGFKRLYKGGLSEEIYTQLGQLDYGVEITRLRASKPDAVFFFLPGGMGVNFIKQFNGAGLGKEIALLAPGFSGDEDTIAAVGAPIEGLRNTAQWAAELDNPANRKFVEDFTKTYKRSPTLYASQGYDAAMLLDSAVRQTGGKLGADALRPALRRADFKSVRGDFKFNTNHYPIQNYYLRIVEAGAGGKLSNKLSGTVLTQYHDPFAASCRMK</sequence>
<dbReference type="InterPro" id="IPR028081">
    <property type="entry name" value="Leu-bd"/>
</dbReference>
<dbReference type="Pfam" id="PF13458">
    <property type="entry name" value="Peripla_BP_6"/>
    <property type="match status" value="1"/>
</dbReference>
<dbReference type="InterPro" id="IPR051010">
    <property type="entry name" value="BCAA_transport"/>
</dbReference>
<comment type="caution">
    <text evidence="5">The sequence shown here is derived from an EMBL/GenBank/DDBJ whole genome shotgun (WGS) entry which is preliminary data.</text>
</comment>
<feature type="signal peptide" evidence="3">
    <location>
        <begin position="1"/>
        <end position="25"/>
    </location>
</feature>
<dbReference type="SUPFAM" id="SSF53822">
    <property type="entry name" value="Periplasmic binding protein-like I"/>
    <property type="match status" value="1"/>
</dbReference>
<evidence type="ECO:0000313" key="6">
    <source>
        <dbReference type="Proteomes" id="UP000235994"/>
    </source>
</evidence>
<reference evidence="5 6" key="1">
    <citation type="submission" date="2018-01" db="EMBL/GenBank/DDBJ databases">
        <title>The draft genome of an aniline degradation strain ANB-1.</title>
        <authorList>
            <person name="Zhang L."/>
            <person name="Jiang J."/>
        </authorList>
    </citation>
    <scope>NUCLEOTIDE SEQUENCE [LARGE SCALE GENOMIC DNA]</scope>
    <source>
        <strain evidence="5 6">ANB-1</strain>
    </source>
</reference>
<evidence type="ECO:0000256" key="2">
    <source>
        <dbReference type="ARBA" id="ARBA00022729"/>
    </source>
</evidence>
<comment type="similarity">
    <text evidence="1">Belongs to the leucine-binding protein family.</text>
</comment>
<dbReference type="EMBL" id="POQS01000009">
    <property type="protein sequence ID" value="PND30424.1"/>
    <property type="molecule type" value="Genomic_DNA"/>
</dbReference>
<dbReference type="CDD" id="cd06359">
    <property type="entry name" value="PBP1_Nba-like"/>
    <property type="match status" value="1"/>
</dbReference>
<dbReference type="RefSeq" id="WP_102775736.1">
    <property type="nucleotide sequence ID" value="NZ_POQS01000009.1"/>
</dbReference>
<organism evidence="5 6">
    <name type="scientific">Achromobacter pulmonis</name>
    <dbReference type="NCBI Taxonomy" id="1389932"/>
    <lineage>
        <taxon>Bacteria</taxon>
        <taxon>Pseudomonadati</taxon>
        <taxon>Pseudomonadota</taxon>
        <taxon>Betaproteobacteria</taxon>
        <taxon>Burkholderiales</taxon>
        <taxon>Alcaligenaceae</taxon>
        <taxon>Achromobacter</taxon>
    </lineage>
</organism>
<evidence type="ECO:0000256" key="3">
    <source>
        <dbReference type="SAM" id="SignalP"/>
    </source>
</evidence>
<accession>A0A2N8KAE8</accession>
<dbReference type="PANTHER" id="PTHR30483:SF6">
    <property type="entry name" value="PERIPLASMIC BINDING PROTEIN OF ABC TRANSPORTER FOR NATURAL AMINO ACIDS"/>
    <property type="match status" value="1"/>
</dbReference>
<feature type="domain" description="Leucine-binding protein" evidence="4">
    <location>
        <begin position="28"/>
        <end position="362"/>
    </location>
</feature>
<gene>
    <name evidence="5" type="ORF">C1I89_28995</name>
</gene>
<dbReference type="PANTHER" id="PTHR30483">
    <property type="entry name" value="LEUCINE-SPECIFIC-BINDING PROTEIN"/>
    <property type="match status" value="1"/>
</dbReference>
<dbReference type="AlphaFoldDB" id="A0A2N8KAE8"/>
<keyword evidence="2 3" id="KW-0732">Signal</keyword>
<name>A0A2N8KAE8_9BURK</name>
<feature type="chain" id="PRO_5014964386" evidence="3">
    <location>
        <begin position="26"/>
        <end position="392"/>
    </location>
</feature>
<dbReference type="InterPro" id="IPR028082">
    <property type="entry name" value="Peripla_BP_I"/>
</dbReference>
<evidence type="ECO:0000259" key="4">
    <source>
        <dbReference type="Pfam" id="PF13458"/>
    </source>
</evidence>
<proteinExistence type="inferred from homology"/>
<evidence type="ECO:0000256" key="1">
    <source>
        <dbReference type="ARBA" id="ARBA00010062"/>
    </source>
</evidence>
<protein>
    <submittedName>
        <fullName evidence="5">ABC transporter substrate-binding protein</fullName>
    </submittedName>
</protein>
<evidence type="ECO:0000313" key="5">
    <source>
        <dbReference type="EMBL" id="PND30424.1"/>
    </source>
</evidence>
<dbReference type="Proteomes" id="UP000235994">
    <property type="component" value="Unassembled WGS sequence"/>
</dbReference>